<dbReference type="GO" id="GO:0007165">
    <property type="term" value="P:signal transduction"/>
    <property type="evidence" value="ECO:0007669"/>
    <property type="project" value="InterPro"/>
</dbReference>
<dbReference type="SUPFAM" id="SSF52200">
    <property type="entry name" value="Toll/Interleukin receptor TIR domain"/>
    <property type="match status" value="1"/>
</dbReference>
<dbReference type="KEGG" id="mcoo:MCOO_04020"/>
<evidence type="ECO:0000256" key="1">
    <source>
        <dbReference type="SAM" id="MobiDB-lite"/>
    </source>
</evidence>
<feature type="compositionally biased region" description="Pro residues" evidence="1">
    <location>
        <begin position="263"/>
        <end position="279"/>
    </location>
</feature>
<feature type="transmembrane region" description="Helical" evidence="2">
    <location>
        <begin position="296"/>
        <end position="318"/>
    </location>
</feature>
<organism evidence="4 5">
    <name type="scientific">Mycobacterium cookii</name>
    <dbReference type="NCBI Taxonomy" id="1775"/>
    <lineage>
        <taxon>Bacteria</taxon>
        <taxon>Bacillati</taxon>
        <taxon>Actinomycetota</taxon>
        <taxon>Actinomycetes</taxon>
        <taxon>Mycobacteriales</taxon>
        <taxon>Mycobacteriaceae</taxon>
        <taxon>Mycobacterium</taxon>
    </lineage>
</organism>
<gene>
    <name evidence="4" type="ORF">MCOO_04020</name>
</gene>
<name>A0A7I7KRC4_9MYCO</name>
<dbReference type="Proteomes" id="UP000465866">
    <property type="component" value="Chromosome"/>
</dbReference>
<feature type="region of interest" description="Disordered" evidence="1">
    <location>
        <begin position="255"/>
        <end position="287"/>
    </location>
</feature>
<protein>
    <recommendedName>
        <fullName evidence="3">TIR domain-containing protein</fullName>
    </recommendedName>
</protein>
<dbReference type="AlphaFoldDB" id="A0A7I7KRC4"/>
<keyword evidence="5" id="KW-1185">Reference proteome</keyword>
<dbReference type="RefSeq" id="WP_163774849.1">
    <property type="nucleotide sequence ID" value="NZ_AP022569.1"/>
</dbReference>
<dbReference type="InterPro" id="IPR026954">
    <property type="entry name" value="PknH-like_Extracell"/>
</dbReference>
<proteinExistence type="predicted"/>
<feature type="domain" description="TIR" evidence="3">
    <location>
        <begin position="1"/>
        <end position="151"/>
    </location>
</feature>
<evidence type="ECO:0000313" key="5">
    <source>
        <dbReference type="Proteomes" id="UP000465866"/>
    </source>
</evidence>
<sequence length="525" mass="57510">MLFVSYASQDRPLIENLLTTLRRNRQQVWWDDELGGGEAWWHAILEQIRRCDVFIVAVSNNSLASKPCQAELRYAEALRRPILPVQIGPIDSLRVTPLAARQILDFRDPSKQNAFRLLSSVQHRQAQVPTLPWPLPPEPQVPFAYLMRLAAVLSRPELSRHQQAELMIELKDRLDDDRHDPAAFRDLTQLLRLLRDRADVTWRIRTEIDSTLASIESPNAGAAVTVPFTQAGMSGPFSAPEPAVTSAVTIPHPVMPAAFSGPQPIPPPPPPPAPPPSPTPSISDRNAKSGRIRRRWIVVGVVGVVASIAAGIGLKVAFPQQNSDRLSGLLVSDSDVNSIMGGDDMRQVESGKGATKHSSWVSTTPQICLATLYPGMDSTYQDSGMQELSWTVIQKRGGPNRAGESNNRFADQDIAVFPPNSDRAAAFVARSADQWKQCARQVATATYLSDNRSYRWDVGDFSGGSTKIFQRFTEVDGNGYACQRVLNAVSDYVIDVKACGPGVTDEASRIVDKIAAGLAQPGVMK</sequence>
<evidence type="ECO:0000256" key="2">
    <source>
        <dbReference type="SAM" id="Phobius"/>
    </source>
</evidence>
<evidence type="ECO:0000313" key="4">
    <source>
        <dbReference type="EMBL" id="BBX44387.1"/>
    </source>
</evidence>
<dbReference type="InterPro" id="IPR038232">
    <property type="entry name" value="PknH-like_Extracell_sf"/>
</dbReference>
<evidence type="ECO:0000259" key="3">
    <source>
        <dbReference type="PROSITE" id="PS50104"/>
    </source>
</evidence>
<keyword evidence="2" id="KW-1133">Transmembrane helix</keyword>
<dbReference type="Gene3D" id="3.40.50.10140">
    <property type="entry name" value="Toll/interleukin-1 receptor homology (TIR) domain"/>
    <property type="match status" value="1"/>
</dbReference>
<dbReference type="InterPro" id="IPR000157">
    <property type="entry name" value="TIR_dom"/>
</dbReference>
<keyword evidence="2" id="KW-0472">Membrane</keyword>
<dbReference type="InterPro" id="IPR035897">
    <property type="entry name" value="Toll_tir_struct_dom_sf"/>
</dbReference>
<dbReference type="PROSITE" id="PS50104">
    <property type="entry name" value="TIR"/>
    <property type="match status" value="1"/>
</dbReference>
<keyword evidence="2" id="KW-0812">Transmembrane</keyword>
<dbReference type="SMART" id="SM00255">
    <property type="entry name" value="TIR"/>
    <property type="match status" value="1"/>
</dbReference>
<dbReference type="Gene3D" id="3.40.1000.70">
    <property type="entry name" value="PknH-like extracellular domain"/>
    <property type="match status" value="1"/>
</dbReference>
<dbReference type="Pfam" id="PF13676">
    <property type="entry name" value="TIR_2"/>
    <property type="match status" value="1"/>
</dbReference>
<accession>A0A7I7KRC4</accession>
<reference evidence="4 5" key="1">
    <citation type="journal article" date="2019" name="Emerg. Microbes Infect.">
        <title>Comprehensive subspecies identification of 175 nontuberculous mycobacteria species based on 7547 genomic profiles.</title>
        <authorList>
            <person name="Matsumoto Y."/>
            <person name="Kinjo T."/>
            <person name="Motooka D."/>
            <person name="Nabeya D."/>
            <person name="Jung N."/>
            <person name="Uechi K."/>
            <person name="Horii T."/>
            <person name="Iida T."/>
            <person name="Fujita J."/>
            <person name="Nakamura S."/>
        </authorList>
    </citation>
    <scope>NUCLEOTIDE SEQUENCE [LARGE SCALE GENOMIC DNA]</scope>
    <source>
        <strain evidence="4 5">JCM 12404</strain>
    </source>
</reference>
<dbReference type="Pfam" id="PF14032">
    <property type="entry name" value="PknH_C"/>
    <property type="match status" value="1"/>
</dbReference>
<dbReference type="EMBL" id="AP022569">
    <property type="protein sequence ID" value="BBX44387.1"/>
    <property type="molecule type" value="Genomic_DNA"/>
</dbReference>